<dbReference type="InterPro" id="IPR023577">
    <property type="entry name" value="CYTH_domain"/>
</dbReference>
<dbReference type="PANTHER" id="PTHR39339:SF1">
    <property type="entry name" value="CHAD DOMAIN-CONTAINING PROTEIN"/>
    <property type="match status" value="1"/>
</dbReference>
<protein>
    <submittedName>
        <fullName evidence="4">CHAD domain-containing protein</fullName>
    </submittedName>
</protein>
<dbReference type="Proteomes" id="UP001519332">
    <property type="component" value="Unassembled WGS sequence"/>
</dbReference>
<evidence type="ECO:0000256" key="1">
    <source>
        <dbReference type="SAM" id="MobiDB-lite"/>
    </source>
</evidence>
<evidence type="ECO:0000313" key="4">
    <source>
        <dbReference type="EMBL" id="MBP2320994.1"/>
    </source>
</evidence>
<dbReference type="SMART" id="SM00880">
    <property type="entry name" value="CHAD"/>
    <property type="match status" value="1"/>
</dbReference>
<dbReference type="RefSeq" id="WP_209635579.1">
    <property type="nucleotide sequence ID" value="NZ_JAGINW010000001.1"/>
</dbReference>
<dbReference type="InterPro" id="IPR033469">
    <property type="entry name" value="CYTH-like_dom_sf"/>
</dbReference>
<organism evidence="4 5">
    <name type="scientific">Kibdelosporangium banguiense</name>
    <dbReference type="NCBI Taxonomy" id="1365924"/>
    <lineage>
        <taxon>Bacteria</taxon>
        <taxon>Bacillati</taxon>
        <taxon>Actinomycetota</taxon>
        <taxon>Actinomycetes</taxon>
        <taxon>Pseudonocardiales</taxon>
        <taxon>Pseudonocardiaceae</taxon>
        <taxon>Kibdelosporangium</taxon>
    </lineage>
</organism>
<gene>
    <name evidence="4" type="ORF">JOF56_001379</name>
</gene>
<dbReference type="EMBL" id="JAGINW010000001">
    <property type="protein sequence ID" value="MBP2320994.1"/>
    <property type="molecule type" value="Genomic_DNA"/>
</dbReference>
<dbReference type="Pfam" id="PF05235">
    <property type="entry name" value="CHAD"/>
    <property type="match status" value="1"/>
</dbReference>
<evidence type="ECO:0000313" key="5">
    <source>
        <dbReference type="Proteomes" id="UP001519332"/>
    </source>
</evidence>
<comment type="caution">
    <text evidence="4">The sequence shown here is derived from an EMBL/GenBank/DDBJ whole genome shotgun (WGS) entry which is preliminary data.</text>
</comment>
<keyword evidence="5" id="KW-1185">Reference proteome</keyword>
<evidence type="ECO:0000259" key="3">
    <source>
        <dbReference type="PROSITE" id="PS51708"/>
    </source>
</evidence>
<dbReference type="Gene3D" id="2.40.320.10">
    <property type="entry name" value="Hypothetical Protein Pfu-838710-001"/>
    <property type="match status" value="1"/>
</dbReference>
<reference evidence="4 5" key="1">
    <citation type="submission" date="2021-03" db="EMBL/GenBank/DDBJ databases">
        <title>Sequencing the genomes of 1000 actinobacteria strains.</title>
        <authorList>
            <person name="Klenk H.-P."/>
        </authorList>
    </citation>
    <scope>NUCLEOTIDE SEQUENCE [LARGE SCALE GENOMIC DNA]</scope>
    <source>
        <strain evidence="4 5">DSM 46670</strain>
    </source>
</reference>
<proteinExistence type="predicted"/>
<evidence type="ECO:0000259" key="2">
    <source>
        <dbReference type="PROSITE" id="PS51707"/>
    </source>
</evidence>
<dbReference type="InterPro" id="IPR007899">
    <property type="entry name" value="CHAD_dom"/>
</dbReference>
<dbReference type="PROSITE" id="PS51707">
    <property type="entry name" value="CYTH"/>
    <property type="match status" value="1"/>
</dbReference>
<dbReference type="PROSITE" id="PS51708">
    <property type="entry name" value="CHAD"/>
    <property type="match status" value="1"/>
</dbReference>
<feature type="domain" description="CHAD" evidence="3">
    <location>
        <begin position="198"/>
        <end position="463"/>
    </location>
</feature>
<dbReference type="CDD" id="cd07374">
    <property type="entry name" value="CYTH-like_Pase"/>
    <property type="match status" value="1"/>
</dbReference>
<dbReference type="InterPro" id="IPR038186">
    <property type="entry name" value="CHAD_dom_sf"/>
</dbReference>
<dbReference type="Pfam" id="PF01928">
    <property type="entry name" value="CYTH"/>
    <property type="match status" value="1"/>
</dbReference>
<dbReference type="Gene3D" id="1.40.20.10">
    <property type="entry name" value="CHAD domain"/>
    <property type="match status" value="1"/>
</dbReference>
<accession>A0ABS4TAK8</accession>
<dbReference type="SMART" id="SM01118">
    <property type="entry name" value="CYTH"/>
    <property type="match status" value="1"/>
</dbReference>
<name>A0ABS4TAK8_9PSEU</name>
<sequence length="463" mass="52273">MRTQREIERKYEADSDAEIPELPGVVAEPQRETLDAVYYDTADLRLIRSGLTLRRREGGEDEGWHLKVPAGKDTRDEIHIPLNGKTDPPKQFTDLTLGYTRGAKLQPVAQIKTERTRWEIVGEKGKLLAELTDDQVTAAACGSDAVSWREIEVEGDPAVLDRTEKPLRSAGFHRSKAPSKLARVLDTKSTKPERPDRKARAGKAVMAYVTEQVEKIKHYDVLVRQDADDAVHQLRVATRRLRSALRVYAKLIPIGDLSAELQWLGQRLSTARDLEVQHERMRAAISTLPTELVVGPVEARLTRHFAPEQEKARKAVLQTLRSKRYLQLLDRLETLVTAPPTTKKANRRARKELPKHLSRAERKISRRFNAGEIHRARKAAKRVRYGLELAVPVLGKPADKARKRAKTFTKQGGEYQDSVVARPLLRALGMQAHAAGENGFTFGLLHGREEAVAERAQREMRWG</sequence>
<feature type="compositionally biased region" description="Basic and acidic residues" evidence="1">
    <location>
        <begin position="183"/>
        <end position="199"/>
    </location>
</feature>
<feature type="domain" description="CYTH" evidence="2">
    <location>
        <begin position="4"/>
        <end position="191"/>
    </location>
</feature>
<dbReference type="PANTHER" id="PTHR39339">
    <property type="entry name" value="SLR1444 PROTEIN"/>
    <property type="match status" value="1"/>
</dbReference>
<dbReference type="SUPFAM" id="SSF55154">
    <property type="entry name" value="CYTH-like phosphatases"/>
    <property type="match status" value="1"/>
</dbReference>
<feature type="region of interest" description="Disordered" evidence="1">
    <location>
        <begin position="181"/>
        <end position="200"/>
    </location>
</feature>